<keyword evidence="7" id="KW-1185">Reference proteome</keyword>
<evidence type="ECO:0008006" key="8">
    <source>
        <dbReference type="Google" id="ProtNLM"/>
    </source>
</evidence>
<protein>
    <recommendedName>
        <fullName evidence="8">Core-2/I-Branching enzyme</fullName>
    </recommendedName>
</protein>
<dbReference type="GO" id="GO:0016020">
    <property type="term" value="C:membrane"/>
    <property type="evidence" value="ECO:0007669"/>
    <property type="project" value="UniProtKB-SubCell"/>
</dbReference>
<keyword evidence="3" id="KW-0808">Transferase</keyword>
<keyword evidence="5" id="KW-0325">Glycoprotein</keyword>
<proteinExistence type="predicted"/>
<evidence type="ECO:0000256" key="4">
    <source>
        <dbReference type="ARBA" id="ARBA00023136"/>
    </source>
</evidence>
<dbReference type="AlphaFoldDB" id="A0AA36M448"/>
<keyword evidence="4" id="KW-0472">Membrane</keyword>
<name>A0AA36M448_CYLNA</name>
<gene>
    <name evidence="6" type="ORF">CYNAS_LOCUS10082</name>
</gene>
<evidence type="ECO:0000313" key="6">
    <source>
        <dbReference type="EMBL" id="CAJ0598099.1"/>
    </source>
</evidence>
<comment type="caution">
    <text evidence="6">The sequence shown here is derived from an EMBL/GenBank/DDBJ whole genome shotgun (WGS) entry which is preliminary data.</text>
</comment>
<evidence type="ECO:0000256" key="3">
    <source>
        <dbReference type="ARBA" id="ARBA00022679"/>
    </source>
</evidence>
<sequence>MYIKNITRKRIKLQKRELNMSCSEVKARILPPKGLKKLKFGVAYARIVYESYEFIEDEIRSSFHPQNFFCFSVDSKAEDDLYSKIVALSICLPNVLISSTRYPISGGGYNMNRAHYDCLKLLSKFEGWQYAILLQNYDMMIKSVYETVLILEKLNGANDICTRPCELNRWDHTAKWDARSLKLFRNESQATATQLAANLTMMREMVQSSISRAAVDWAVNTVDLTTLISQINTCVSCCKTFGFDLIRSETATVGAHL</sequence>
<evidence type="ECO:0000256" key="2">
    <source>
        <dbReference type="ARBA" id="ARBA00022676"/>
    </source>
</evidence>
<reference evidence="6" key="1">
    <citation type="submission" date="2023-07" db="EMBL/GenBank/DDBJ databases">
        <authorList>
            <consortium name="CYATHOMIX"/>
        </authorList>
    </citation>
    <scope>NUCLEOTIDE SEQUENCE</scope>
    <source>
        <strain evidence="6">N/A</strain>
    </source>
</reference>
<dbReference type="PANTHER" id="PTHR46671:SF7">
    <property type="entry name" value="CORE-2_I-BRANCHING ENZYME"/>
    <property type="match status" value="1"/>
</dbReference>
<dbReference type="PANTHER" id="PTHR46671">
    <property type="entry name" value="PROTEIN CBG11221"/>
    <property type="match status" value="1"/>
</dbReference>
<dbReference type="Pfam" id="PF02485">
    <property type="entry name" value="Branch"/>
    <property type="match status" value="1"/>
</dbReference>
<evidence type="ECO:0000256" key="1">
    <source>
        <dbReference type="ARBA" id="ARBA00004606"/>
    </source>
</evidence>
<dbReference type="GO" id="GO:0016757">
    <property type="term" value="F:glycosyltransferase activity"/>
    <property type="evidence" value="ECO:0007669"/>
    <property type="project" value="UniProtKB-KW"/>
</dbReference>
<accession>A0AA36M448</accession>
<keyword evidence="2" id="KW-0328">Glycosyltransferase</keyword>
<evidence type="ECO:0000256" key="5">
    <source>
        <dbReference type="ARBA" id="ARBA00023180"/>
    </source>
</evidence>
<evidence type="ECO:0000313" key="7">
    <source>
        <dbReference type="Proteomes" id="UP001176961"/>
    </source>
</evidence>
<dbReference type="InterPro" id="IPR003406">
    <property type="entry name" value="Glyco_trans_14"/>
</dbReference>
<organism evidence="6 7">
    <name type="scientific">Cylicocyclus nassatus</name>
    <name type="common">Nematode worm</name>
    <dbReference type="NCBI Taxonomy" id="53992"/>
    <lineage>
        <taxon>Eukaryota</taxon>
        <taxon>Metazoa</taxon>
        <taxon>Ecdysozoa</taxon>
        <taxon>Nematoda</taxon>
        <taxon>Chromadorea</taxon>
        <taxon>Rhabditida</taxon>
        <taxon>Rhabditina</taxon>
        <taxon>Rhabditomorpha</taxon>
        <taxon>Strongyloidea</taxon>
        <taxon>Strongylidae</taxon>
        <taxon>Cylicocyclus</taxon>
    </lineage>
</organism>
<comment type="subcellular location">
    <subcellularLocation>
        <location evidence="1">Membrane</location>
        <topology evidence="1">Single-pass type II membrane protein</topology>
    </subcellularLocation>
</comment>
<dbReference type="Proteomes" id="UP001176961">
    <property type="component" value="Unassembled WGS sequence"/>
</dbReference>
<dbReference type="EMBL" id="CATQJL010000223">
    <property type="protein sequence ID" value="CAJ0598099.1"/>
    <property type="molecule type" value="Genomic_DNA"/>
</dbReference>